<reference evidence="1 2" key="1">
    <citation type="submission" date="2016-01" db="EMBL/GenBank/DDBJ databases">
        <title>The new phylogeny of the genus Mycobacterium.</title>
        <authorList>
            <person name="Tarcisio F."/>
            <person name="Conor M."/>
            <person name="Antonella G."/>
            <person name="Elisabetta G."/>
            <person name="Giulia F.S."/>
            <person name="Sara T."/>
            <person name="Anna F."/>
            <person name="Clotilde B."/>
            <person name="Roberto B."/>
            <person name="Veronica D.S."/>
            <person name="Fabio R."/>
            <person name="Monica P."/>
            <person name="Olivier J."/>
            <person name="Enrico T."/>
            <person name="Nicola S."/>
        </authorList>
    </citation>
    <scope>NUCLEOTIDE SEQUENCE [LARGE SCALE GENOMIC DNA]</scope>
    <source>
        <strain evidence="1 2">DSM 45166</strain>
    </source>
</reference>
<accession>A0A1X1YJ77</accession>
<organism evidence="1 2">
    <name type="scientific">Mycobacterium kyorinense</name>
    <dbReference type="NCBI Taxonomy" id="487514"/>
    <lineage>
        <taxon>Bacteria</taxon>
        <taxon>Bacillati</taxon>
        <taxon>Actinomycetota</taxon>
        <taxon>Actinomycetes</taxon>
        <taxon>Mycobacteriales</taxon>
        <taxon>Mycobacteriaceae</taxon>
        <taxon>Mycobacterium</taxon>
    </lineage>
</organism>
<comment type="caution">
    <text evidence="1">The sequence shown here is derived from an EMBL/GenBank/DDBJ whole genome shotgun (WGS) entry which is preliminary data.</text>
</comment>
<evidence type="ECO:0000313" key="2">
    <source>
        <dbReference type="Proteomes" id="UP000193487"/>
    </source>
</evidence>
<evidence type="ECO:0000313" key="1">
    <source>
        <dbReference type="EMBL" id="ORW11138.1"/>
    </source>
</evidence>
<protein>
    <submittedName>
        <fullName evidence="1">Uncharacterized protein</fullName>
    </submittedName>
</protein>
<dbReference type="AlphaFoldDB" id="A0A1X1YJ77"/>
<sequence length="61" mass="6938">MTAAALLRRRHTATALEVGFQIPANQLPTKIVDRLRHPSAPEYVVTWDRATKASRWSLDPR</sequence>
<name>A0A1X1YJ77_9MYCO</name>
<keyword evidence="2" id="KW-1185">Reference proteome</keyword>
<proteinExistence type="predicted"/>
<dbReference type="EMBL" id="LQPE01000010">
    <property type="protein sequence ID" value="ORW11138.1"/>
    <property type="molecule type" value="Genomic_DNA"/>
</dbReference>
<gene>
    <name evidence="1" type="ORF">AWC14_19505</name>
</gene>
<dbReference type="Proteomes" id="UP000193487">
    <property type="component" value="Unassembled WGS sequence"/>
</dbReference>